<proteinExistence type="predicted"/>
<dbReference type="AlphaFoldDB" id="G4TT41"/>
<feature type="compositionally biased region" description="Polar residues" evidence="1">
    <location>
        <begin position="43"/>
        <end position="56"/>
    </location>
</feature>
<keyword evidence="3" id="KW-1185">Reference proteome</keyword>
<evidence type="ECO:0000313" key="3">
    <source>
        <dbReference type="Proteomes" id="UP000007148"/>
    </source>
</evidence>
<dbReference type="Proteomes" id="UP000007148">
    <property type="component" value="Unassembled WGS sequence"/>
</dbReference>
<name>G4TT41_SERID</name>
<evidence type="ECO:0000313" key="2">
    <source>
        <dbReference type="EMBL" id="CCA74487.1"/>
    </source>
</evidence>
<dbReference type="InParanoid" id="G4TT41"/>
<reference evidence="2 3" key="1">
    <citation type="journal article" date="2011" name="PLoS Pathog.">
        <title>Endophytic Life Strategies Decoded by Genome and Transcriptome Analyses of the Mutualistic Root Symbiont Piriformospora indica.</title>
        <authorList>
            <person name="Zuccaro A."/>
            <person name="Lahrmann U."/>
            <person name="Guldener U."/>
            <person name="Langen G."/>
            <person name="Pfiffi S."/>
            <person name="Biedenkopf D."/>
            <person name="Wong P."/>
            <person name="Samans B."/>
            <person name="Grimm C."/>
            <person name="Basiewicz M."/>
            <person name="Murat C."/>
            <person name="Martin F."/>
            <person name="Kogel K.H."/>
        </authorList>
    </citation>
    <scope>NUCLEOTIDE SEQUENCE [LARGE SCALE GENOMIC DNA]</scope>
    <source>
        <strain evidence="2 3">DSM 11827</strain>
    </source>
</reference>
<sequence>MGSTYTTSQDYQLQSSYPTNTNKFYMDRPRPVDKFTRRDDVSGLTSRSHNAQSSSLRGHKSRTYEPMSAQEHLGRRNRRAQSPLGSHITQAKGLQVVQDHNPITQEESEKDNEKIAIKIEEDEDYAQHKTLFQTSPRHGSQVQQRIDYAVLLHTMHPALSRDRLERRARSPIEDRMVSSYQGCWC</sequence>
<accession>G4TT41</accession>
<protein>
    <submittedName>
        <fullName evidence="2">Uncharacterized protein</fullName>
    </submittedName>
</protein>
<feature type="region of interest" description="Disordered" evidence="1">
    <location>
        <begin position="1"/>
        <end position="111"/>
    </location>
</feature>
<organism evidence="2 3">
    <name type="scientific">Serendipita indica (strain DSM 11827)</name>
    <name type="common">Root endophyte fungus</name>
    <name type="synonym">Piriformospora indica</name>
    <dbReference type="NCBI Taxonomy" id="1109443"/>
    <lineage>
        <taxon>Eukaryota</taxon>
        <taxon>Fungi</taxon>
        <taxon>Dikarya</taxon>
        <taxon>Basidiomycota</taxon>
        <taxon>Agaricomycotina</taxon>
        <taxon>Agaricomycetes</taxon>
        <taxon>Sebacinales</taxon>
        <taxon>Serendipitaceae</taxon>
        <taxon>Serendipita</taxon>
    </lineage>
</organism>
<gene>
    <name evidence="2" type="ORF">PIIN_08440</name>
</gene>
<evidence type="ECO:0000256" key="1">
    <source>
        <dbReference type="SAM" id="MobiDB-lite"/>
    </source>
</evidence>
<comment type="caution">
    <text evidence="2">The sequence shown here is derived from an EMBL/GenBank/DDBJ whole genome shotgun (WGS) entry which is preliminary data.</text>
</comment>
<feature type="compositionally biased region" description="Polar residues" evidence="1">
    <location>
        <begin position="1"/>
        <end position="23"/>
    </location>
</feature>
<dbReference type="EMBL" id="CAFZ01000318">
    <property type="protein sequence ID" value="CCA74487.1"/>
    <property type="molecule type" value="Genomic_DNA"/>
</dbReference>
<feature type="compositionally biased region" description="Basic and acidic residues" evidence="1">
    <location>
        <begin position="25"/>
        <end position="41"/>
    </location>
</feature>
<dbReference type="HOGENOM" id="CLU_1461869_0_0_1"/>